<dbReference type="EMBL" id="CAWUFR010000613">
    <property type="protein sequence ID" value="CAK6979796.1"/>
    <property type="molecule type" value="Genomic_DNA"/>
</dbReference>
<evidence type="ECO:0000256" key="6">
    <source>
        <dbReference type="SAM" id="MobiDB-lite"/>
    </source>
</evidence>
<sequence>MKLAKLLCFVLLLSVSVLSQEDETDTHFPNSDEMIMSGAPGDEALAEPKEPGCEKYEGGACTKEFDPVCGNDGKTYSTECILCEQNREQKKNVKVASKGPCFP</sequence>
<dbReference type="InterPro" id="IPR001239">
    <property type="entry name" value="Prot_inh_Kazal-m"/>
</dbReference>
<organism evidence="9 10">
    <name type="scientific">Scomber scombrus</name>
    <name type="common">Atlantic mackerel</name>
    <name type="synonym">Scomber vernalis</name>
    <dbReference type="NCBI Taxonomy" id="13677"/>
    <lineage>
        <taxon>Eukaryota</taxon>
        <taxon>Metazoa</taxon>
        <taxon>Chordata</taxon>
        <taxon>Craniata</taxon>
        <taxon>Vertebrata</taxon>
        <taxon>Euteleostomi</taxon>
        <taxon>Actinopterygii</taxon>
        <taxon>Neopterygii</taxon>
        <taxon>Teleostei</taxon>
        <taxon>Neoteleostei</taxon>
        <taxon>Acanthomorphata</taxon>
        <taxon>Pelagiaria</taxon>
        <taxon>Scombriformes</taxon>
        <taxon>Scombridae</taxon>
        <taxon>Scomber</taxon>
    </lineage>
</organism>
<dbReference type="PROSITE" id="PS00282">
    <property type="entry name" value="KAZAL_1"/>
    <property type="match status" value="1"/>
</dbReference>
<evidence type="ECO:0000259" key="8">
    <source>
        <dbReference type="PROSITE" id="PS51465"/>
    </source>
</evidence>
<dbReference type="AlphaFoldDB" id="A0AAV1Q6Y6"/>
<gene>
    <name evidence="9" type="ORF">FSCOSCO3_A011724</name>
</gene>
<comment type="caution">
    <text evidence="9">The sequence shown here is derived from an EMBL/GenBank/DDBJ whole genome shotgun (WGS) entry which is preliminary data.</text>
</comment>
<dbReference type="PROSITE" id="PS51465">
    <property type="entry name" value="KAZAL_2"/>
    <property type="match status" value="1"/>
</dbReference>
<evidence type="ECO:0000256" key="3">
    <source>
        <dbReference type="ARBA" id="ARBA00022690"/>
    </source>
</evidence>
<dbReference type="InterPro" id="IPR036058">
    <property type="entry name" value="Kazal_dom_sf"/>
</dbReference>
<keyword evidence="5" id="KW-1015">Disulfide bond</keyword>
<evidence type="ECO:0000256" key="5">
    <source>
        <dbReference type="ARBA" id="ARBA00023157"/>
    </source>
</evidence>
<feature type="domain" description="Kazal-like" evidence="8">
    <location>
        <begin position="47"/>
        <end position="103"/>
    </location>
</feature>
<evidence type="ECO:0000313" key="9">
    <source>
        <dbReference type="EMBL" id="CAK6979796.1"/>
    </source>
</evidence>
<dbReference type="PANTHER" id="PTHR21312:SF28">
    <property type="entry name" value="OVOINHIBITOR-RELATED"/>
    <property type="match status" value="1"/>
</dbReference>
<dbReference type="InterPro" id="IPR002350">
    <property type="entry name" value="Kazal_dom"/>
</dbReference>
<keyword evidence="2" id="KW-0964">Secreted</keyword>
<evidence type="ECO:0000256" key="1">
    <source>
        <dbReference type="ARBA" id="ARBA00004613"/>
    </source>
</evidence>
<evidence type="ECO:0000256" key="2">
    <source>
        <dbReference type="ARBA" id="ARBA00022525"/>
    </source>
</evidence>
<keyword evidence="4" id="KW-0722">Serine protease inhibitor</keyword>
<dbReference type="SUPFAM" id="SSF100895">
    <property type="entry name" value="Kazal-type serine protease inhibitors"/>
    <property type="match status" value="1"/>
</dbReference>
<comment type="subcellular location">
    <subcellularLocation>
        <location evidence="1">Secreted</location>
    </subcellularLocation>
</comment>
<dbReference type="Proteomes" id="UP001314229">
    <property type="component" value="Unassembled WGS sequence"/>
</dbReference>
<protein>
    <submittedName>
        <fullName evidence="9">Probable pancreatic secretory proteinase inhibitor isoform X1</fullName>
    </submittedName>
</protein>
<evidence type="ECO:0000313" key="10">
    <source>
        <dbReference type="Proteomes" id="UP001314229"/>
    </source>
</evidence>
<dbReference type="GO" id="GO:0005576">
    <property type="term" value="C:extracellular region"/>
    <property type="evidence" value="ECO:0007669"/>
    <property type="project" value="UniProtKB-SubCell"/>
</dbReference>
<evidence type="ECO:0000256" key="7">
    <source>
        <dbReference type="SAM" id="SignalP"/>
    </source>
</evidence>
<keyword evidence="10" id="KW-1185">Reference proteome</keyword>
<dbReference type="GO" id="GO:0004867">
    <property type="term" value="F:serine-type endopeptidase inhibitor activity"/>
    <property type="evidence" value="ECO:0007669"/>
    <property type="project" value="UniProtKB-KW"/>
</dbReference>
<proteinExistence type="predicted"/>
<reference evidence="9 10" key="1">
    <citation type="submission" date="2024-01" db="EMBL/GenBank/DDBJ databases">
        <authorList>
            <person name="Alioto T."/>
            <person name="Alioto T."/>
            <person name="Gomez Garrido J."/>
        </authorList>
    </citation>
    <scope>NUCLEOTIDE SEQUENCE [LARGE SCALE GENOMIC DNA]</scope>
</reference>
<keyword evidence="7" id="KW-0732">Signal</keyword>
<keyword evidence="3" id="KW-0646">Protease inhibitor</keyword>
<feature type="region of interest" description="Disordered" evidence="6">
    <location>
        <begin position="23"/>
        <end position="51"/>
    </location>
</feature>
<evidence type="ECO:0000256" key="4">
    <source>
        <dbReference type="ARBA" id="ARBA00022900"/>
    </source>
</evidence>
<accession>A0AAV1Q6Y6</accession>
<feature type="signal peptide" evidence="7">
    <location>
        <begin position="1"/>
        <end position="19"/>
    </location>
</feature>
<dbReference type="Pfam" id="PF00050">
    <property type="entry name" value="Kazal_1"/>
    <property type="match status" value="1"/>
</dbReference>
<dbReference type="PANTHER" id="PTHR21312">
    <property type="entry name" value="SERINE PROTEASE INHIBITOR"/>
    <property type="match status" value="1"/>
</dbReference>
<feature type="chain" id="PRO_5043729554" evidence="7">
    <location>
        <begin position="20"/>
        <end position="103"/>
    </location>
</feature>
<name>A0AAV1Q6Y6_SCOSC</name>
<dbReference type="SMART" id="SM00280">
    <property type="entry name" value="KAZAL"/>
    <property type="match status" value="1"/>
</dbReference>
<dbReference type="Gene3D" id="3.30.60.30">
    <property type="match status" value="1"/>
</dbReference>
<dbReference type="PRINTS" id="PR00290">
    <property type="entry name" value="KAZALINHBTR"/>
</dbReference>